<accession>A0ABD5PJY2</accession>
<dbReference type="SUPFAM" id="SSF56529">
    <property type="entry name" value="FAH"/>
    <property type="match status" value="1"/>
</dbReference>
<gene>
    <name evidence="3" type="ORF">ACFO5R_01755</name>
</gene>
<evidence type="ECO:0000259" key="2">
    <source>
        <dbReference type="Pfam" id="PF01557"/>
    </source>
</evidence>
<dbReference type="GO" id="GO:0016829">
    <property type="term" value="F:lyase activity"/>
    <property type="evidence" value="ECO:0007669"/>
    <property type="project" value="UniProtKB-KW"/>
</dbReference>
<sequence length="259" mass="27272">MSLDVETRADIAGDLFEAYRSGTPLGSLRGSHDLTLADGYAIQRRVTDRRQPEEGPPIGYKVGCTSPGVQEELGIDEPIFGRVPAETVRSGGPLDVDGLIDPRVEPEIAFVLGEDLDGTATPIDVLAATRMIVPVIEVVDCRIDEWDVRAPEAVADNALAGRLVVGDCPTDPTEIDLAFEGVHVLKNGTLEATGIGADVLGTPVAAVRWLAGMLADRDAHLAEGDLVSTGSVTPMVPFEPGDVIEVRFGTIGSVSIHAT</sequence>
<keyword evidence="4" id="KW-1185">Reference proteome</keyword>
<dbReference type="InterPro" id="IPR050772">
    <property type="entry name" value="Hydratase-Decarb/MhpD_sf"/>
</dbReference>
<dbReference type="Gene3D" id="3.90.850.10">
    <property type="entry name" value="Fumarylacetoacetase-like, C-terminal domain"/>
    <property type="match status" value="1"/>
</dbReference>
<comment type="caution">
    <text evidence="3">The sequence shown here is derived from an EMBL/GenBank/DDBJ whole genome shotgun (WGS) entry which is preliminary data.</text>
</comment>
<dbReference type="AlphaFoldDB" id="A0ABD5PJY2"/>
<dbReference type="PANTHER" id="PTHR30143:SF0">
    <property type="entry name" value="2-KETO-4-PENTENOATE HYDRATASE"/>
    <property type="match status" value="1"/>
</dbReference>
<dbReference type="EMBL" id="JBHSFA010000002">
    <property type="protein sequence ID" value="MFC4540650.1"/>
    <property type="molecule type" value="Genomic_DNA"/>
</dbReference>
<keyword evidence="1" id="KW-0456">Lyase</keyword>
<name>A0ABD5PJY2_9EURY</name>
<dbReference type="Proteomes" id="UP001595898">
    <property type="component" value="Unassembled WGS sequence"/>
</dbReference>
<protein>
    <submittedName>
        <fullName evidence="3">2-keto-4-pentenoate hydratase</fullName>
    </submittedName>
</protein>
<proteinExistence type="predicted"/>
<reference evidence="3 4" key="1">
    <citation type="journal article" date="2019" name="Int. J. Syst. Evol. Microbiol.">
        <title>The Global Catalogue of Microorganisms (GCM) 10K type strain sequencing project: providing services to taxonomists for standard genome sequencing and annotation.</title>
        <authorList>
            <consortium name="The Broad Institute Genomics Platform"/>
            <consortium name="The Broad Institute Genome Sequencing Center for Infectious Disease"/>
            <person name="Wu L."/>
            <person name="Ma J."/>
        </authorList>
    </citation>
    <scope>NUCLEOTIDE SEQUENCE [LARGE SCALE GENOMIC DNA]</scope>
    <source>
        <strain evidence="3 4">WLHS5</strain>
    </source>
</reference>
<evidence type="ECO:0000313" key="4">
    <source>
        <dbReference type="Proteomes" id="UP001595898"/>
    </source>
</evidence>
<dbReference type="InterPro" id="IPR036663">
    <property type="entry name" value="Fumarylacetoacetase_C_sf"/>
</dbReference>
<dbReference type="PANTHER" id="PTHR30143">
    <property type="entry name" value="ACID HYDRATASE"/>
    <property type="match status" value="1"/>
</dbReference>
<organism evidence="3 4">
    <name type="scientific">Halosolutus amylolyticus</name>
    <dbReference type="NCBI Taxonomy" id="2932267"/>
    <lineage>
        <taxon>Archaea</taxon>
        <taxon>Methanobacteriati</taxon>
        <taxon>Methanobacteriota</taxon>
        <taxon>Stenosarchaea group</taxon>
        <taxon>Halobacteria</taxon>
        <taxon>Halobacteriales</taxon>
        <taxon>Natrialbaceae</taxon>
        <taxon>Halosolutus</taxon>
    </lineage>
</organism>
<evidence type="ECO:0000313" key="3">
    <source>
        <dbReference type="EMBL" id="MFC4540650.1"/>
    </source>
</evidence>
<feature type="domain" description="Fumarylacetoacetase-like C-terminal" evidence="2">
    <location>
        <begin position="101"/>
        <end position="254"/>
    </location>
</feature>
<dbReference type="InterPro" id="IPR011234">
    <property type="entry name" value="Fumarylacetoacetase-like_C"/>
</dbReference>
<dbReference type="RefSeq" id="WP_250138814.1">
    <property type="nucleotide sequence ID" value="NZ_JALIQP010000001.1"/>
</dbReference>
<dbReference type="Pfam" id="PF01557">
    <property type="entry name" value="FAA_hydrolase"/>
    <property type="match status" value="1"/>
</dbReference>
<evidence type="ECO:0000256" key="1">
    <source>
        <dbReference type="ARBA" id="ARBA00023239"/>
    </source>
</evidence>